<comment type="caution">
    <text evidence="1">The sequence shown here is derived from an EMBL/GenBank/DDBJ whole genome shotgun (WGS) entry which is preliminary data.</text>
</comment>
<organism evidence="1 2">
    <name type="scientific">Eleutherodactylus coqui</name>
    <name type="common">Puerto Rican coqui</name>
    <dbReference type="NCBI Taxonomy" id="57060"/>
    <lineage>
        <taxon>Eukaryota</taxon>
        <taxon>Metazoa</taxon>
        <taxon>Chordata</taxon>
        <taxon>Craniata</taxon>
        <taxon>Vertebrata</taxon>
        <taxon>Euteleostomi</taxon>
        <taxon>Amphibia</taxon>
        <taxon>Batrachia</taxon>
        <taxon>Anura</taxon>
        <taxon>Neobatrachia</taxon>
        <taxon>Hyloidea</taxon>
        <taxon>Eleutherodactylidae</taxon>
        <taxon>Eleutherodactylinae</taxon>
        <taxon>Eleutherodactylus</taxon>
        <taxon>Eleutherodactylus</taxon>
    </lineage>
</organism>
<dbReference type="EMBL" id="WNTK01000093">
    <property type="protein sequence ID" value="KAG9471871.1"/>
    <property type="molecule type" value="Genomic_DNA"/>
</dbReference>
<keyword evidence="2" id="KW-1185">Reference proteome</keyword>
<dbReference type="Proteomes" id="UP000770717">
    <property type="component" value="Unassembled WGS sequence"/>
</dbReference>
<evidence type="ECO:0000313" key="1">
    <source>
        <dbReference type="EMBL" id="KAG9471871.1"/>
    </source>
</evidence>
<dbReference type="AlphaFoldDB" id="A0A8J6EMX1"/>
<name>A0A8J6EMX1_ELECQ</name>
<evidence type="ECO:0000313" key="2">
    <source>
        <dbReference type="Proteomes" id="UP000770717"/>
    </source>
</evidence>
<accession>A0A8J6EMX1</accession>
<gene>
    <name evidence="1" type="ORF">GDO78_022399</name>
</gene>
<protein>
    <submittedName>
        <fullName evidence="1">Uncharacterized protein</fullName>
    </submittedName>
</protein>
<proteinExistence type="predicted"/>
<reference evidence="1" key="1">
    <citation type="thesis" date="2020" institute="ProQuest LLC" country="789 East Eisenhower Parkway, Ann Arbor, MI, USA">
        <title>Comparative Genomics and Chromosome Evolution.</title>
        <authorList>
            <person name="Mudd A.B."/>
        </authorList>
    </citation>
    <scope>NUCLEOTIDE SEQUENCE</scope>
    <source>
        <strain evidence="1">HN-11 Male</strain>
        <tissue evidence="1">Kidney and liver</tissue>
    </source>
</reference>
<sequence length="163" mass="17454">MGITGATEPHLPVGVSGCTDERPDGACYPSWMARLMFVSVSNTNVLSYSQQVSAAWWRPVSGDPGASARCVATAVLPYYTDSLLPEIILVLDSSGRHNPQPMWGRAAPSLPSTMFAVLLTTGCPNTLLSDQRWPSVELCVTMRRAAGSQECCGRRRPKGPGSV</sequence>